<keyword evidence="12" id="KW-1185">Reference proteome</keyword>
<evidence type="ECO:0000256" key="10">
    <source>
        <dbReference type="SAM" id="SignalP"/>
    </source>
</evidence>
<comment type="subcellular location">
    <subcellularLocation>
        <location evidence="1">Membrane</location>
        <topology evidence="1">Single-pass type I membrane protein</topology>
    </subcellularLocation>
</comment>
<feature type="region of interest" description="Disordered" evidence="8">
    <location>
        <begin position="89"/>
        <end position="154"/>
    </location>
</feature>
<feature type="compositionally biased region" description="Low complexity" evidence="8">
    <location>
        <begin position="89"/>
        <end position="148"/>
    </location>
</feature>
<sequence length="379" mass="40093">MRILTLFAVTLTALQGVAAVCDCPNIAAQTFGCDEDDTECLCDAENYLEVLNSCARFRRGQDCSDREIQRATNAFNRVCSSESSTTSTARSSTIQSTSTSISSSSEPTTTSAPASSTSAPSSSSLSSSSASSTTSEATMTPTNTAAPAGSNNSKSGLTTAQIGGIAGGSAGLILIVAFLLIFFKFRTYKKIDKKQDAERNVEAEKFMDGGRQMRAASLAHGSDRLYSTSRPLSHALGEYDSSRYQAEDDDDESPNSNTSGNYFNRFSGNHVDDSTSAFSGNSPQGYNPPSSFRNSQRSSSVPMYGPGGPPLPTASLSYEEYRSQGGERSSLMSGQSQTGSTTPHRSVSAPTAQMQLPRISRRPVGSSLNDRSTSDSYSP</sequence>
<name>A0AAV9VR76_9PEZI</name>
<keyword evidence="7" id="KW-0325">Glycoprotein</keyword>
<evidence type="ECO:0000256" key="6">
    <source>
        <dbReference type="ARBA" id="ARBA00023136"/>
    </source>
</evidence>
<feature type="region of interest" description="Disordered" evidence="8">
    <location>
        <begin position="244"/>
        <end position="379"/>
    </location>
</feature>
<feature type="compositionally biased region" description="Polar residues" evidence="8">
    <location>
        <begin position="254"/>
        <end position="267"/>
    </location>
</feature>
<keyword evidence="6 9" id="KW-0472">Membrane</keyword>
<evidence type="ECO:0008006" key="13">
    <source>
        <dbReference type="Google" id="ProtNLM"/>
    </source>
</evidence>
<dbReference type="AlphaFoldDB" id="A0AAV9VR76"/>
<evidence type="ECO:0000256" key="2">
    <source>
        <dbReference type="ARBA" id="ARBA00005341"/>
    </source>
</evidence>
<evidence type="ECO:0000256" key="9">
    <source>
        <dbReference type="SAM" id="Phobius"/>
    </source>
</evidence>
<comment type="similarity">
    <text evidence="2">Belongs to the CD164 family.</text>
</comment>
<feature type="compositionally biased region" description="Low complexity" evidence="8">
    <location>
        <begin position="287"/>
        <end position="300"/>
    </location>
</feature>
<dbReference type="Pfam" id="PF05283">
    <property type="entry name" value="MGC-24"/>
    <property type="match status" value="1"/>
</dbReference>
<evidence type="ECO:0000256" key="1">
    <source>
        <dbReference type="ARBA" id="ARBA00004479"/>
    </source>
</evidence>
<gene>
    <name evidence="11" type="ORF">TWF481_003396</name>
</gene>
<feature type="signal peptide" evidence="10">
    <location>
        <begin position="1"/>
        <end position="19"/>
    </location>
</feature>
<feature type="compositionally biased region" description="Polar residues" evidence="8">
    <location>
        <begin position="366"/>
        <end position="379"/>
    </location>
</feature>
<dbReference type="Proteomes" id="UP001370758">
    <property type="component" value="Unassembled WGS sequence"/>
</dbReference>
<evidence type="ECO:0000256" key="5">
    <source>
        <dbReference type="ARBA" id="ARBA00022989"/>
    </source>
</evidence>
<reference evidence="11 12" key="1">
    <citation type="submission" date="2023-08" db="EMBL/GenBank/DDBJ databases">
        <authorList>
            <person name="Palmer J.M."/>
        </authorList>
    </citation>
    <scope>NUCLEOTIDE SEQUENCE [LARGE SCALE GENOMIC DNA]</scope>
    <source>
        <strain evidence="11 12">TWF481</strain>
    </source>
</reference>
<dbReference type="EMBL" id="JAVHJL010000013">
    <property type="protein sequence ID" value="KAK6495373.1"/>
    <property type="molecule type" value="Genomic_DNA"/>
</dbReference>
<keyword evidence="3 9" id="KW-0812">Transmembrane</keyword>
<evidence type="ECO:0000313" key="11">
    <source>
        <dbReference type="EMBL" id="KAK6495373.1"/>
    </source>
</evidence>
<evidence type="ECO:0000256" key="7">
    <source>
        <dbReference type="ARBA" id="ARBA00023180"/>
    </source>
</evidence>
<organism evidence="11 12">
    <name type="scientific">Arthrobotrys musiformis</name>
    <dbReference type="NCBI Taxonomy" id="47236"/>
    <lineage>
        <taxon>Eukaryota</taxon>
        <taxon>Fungi</taxon>
        <taxon>Dikarya</taxon>
        <taxon>Ascomycota</taxon>
        <taxon>Pezizomycotina</taxon>
        <taxon>Orbiliomycetes</taxon>
        <taxon>Orbiliales</taxon>
        <taxon>Orbiliaceae</taxon>
        <taxon>Arthrobotrys</taxon>
    </lineage>
</organism>
<feature type="transmembrane region" description="Helical" evidence="9">
    <location>
        <begin position="162"/>
        <end position="183"/>
    </location>
</feature>
<accession>A0AAV9VR76</accession>
<evidence type="ECO:0000256" key="3">
    <source>
        <dbReference type="ARBA" id="ARBA00022692"/>
    </source>
</evidence>
<feature type="chain" id="PRO_5043844154" description="Extracellular membrane protein CFEM domain-containing protein" evidence="10">
    <location>
        <begin position="20"/>
        <end position="379"/>
    </location>
</feature>
<dbReference type="GO" id="GO:0005576">
    <property type="term" value="C:extracellular region"/>
    <property type="evidence" value="ECO:0007669"/>
    <property type="project" value="UniProtKB-SubCell"/>
</dbReference>
<proteinExistence type="inferred from homology"/>
<keyword evidence="4 10" id="KW-0732">Signal</keyword>
<evidence type="ECO:0000256" key="8">
    <source>
        <dbReference type="SAM" id="MobiDB-lite"/>
    </source>
</evidence>
<feature type="compositionally biased region" description="Polar residues" evidence="8">
    <location>
        <begin position="326"/>
        <end position="354"/>
    </location>
</feature>
<keyword evidence="5 9" id="KW-1133">Transmembrane helix</keyword>
<dbReference type="InterPro" id="IPR007947">
    <property type="entry name" value="CD164_MGC24"/>
</dbReference>
<evidence type="ECO:0000256" key="4">
    <source>
        <dbReference type="ARBA" id="ARBA00022729"/>
    </source>
</evidence>
<evidence type="ECO:0000313" key="12">
    <source>
        <dbReference type="Proteomes" id="UP001370758"/>
    </source>
</evidence>
<feature type="compositionally biased region" description="Polar residues" evidence="8">
    <location>
        <begin position="274"/>
        <end position="285"/>
    </location>
</feature>
<dbReference type="GO" id="GO:0098552">
    <property type="term" value="C:side of membrane"/>
    <property type="evidence" value="ECO:0007669"/>
    <property type="project" value="UniProtKB-KW"/>
</dbReference>
<comment type="caution">
    <text evidence="11">The sequence shown here is derived from an EMBL/GenBank/DDBJ whole genome shotgun (WGS) entry which is preliminary data.</text>
</comment>
<protein>
    <recommendedName>
        <fullName evidence="13">Extracellular membrane protein CFEM domain-containing protein</fullName>
    </recommendedName>
</protein>